<evidence type="ECO:0000313" key="4">
    <source>
        <dbReference type="EMBL" id="NYD43782.1"/>
    </source>
</evidence>
<dbReference type="PRINTS" id="PR00145">
    <property type="entry name" value="ARGSUCLYASE"/>
</dbReference>
<proteinExistence type="inferred from homology"/>
<dbReference type="AlphaFoldDB" id="A0A7Y9EA27"/>
<sequence>MSDHLPDLFWPGDERAGGLMGSPALLEAMVRVEGAWLAALVAAGVAPPAAAAGLDRPHGLGALVGPDDVAPLASGAEAGGNPVIGLVALLRERAEARDADTARWLHRGLTSQDVLDTALLLCTRDAVAEVRGQLTAQVARLAELADEHTGTVMAGRTLTQHAVPFTFGLKAAGWLSGVLDADEALAALRWPVQLGGAAGTRAAWVELAADLPEPEGVAAALAADVAARLGLAAADPWHTTRTPITRVGDALVGCTDAWGRLANDVLTLSRPELGELSEGTGGGSSTMPHKANPVLSTLVRRAALTTPQLGATLHLAAAESVDERADGGWHAEWATLRDLARRTVVAAAHATDLLAGLRVHADRMRAHHDAAAADLHAEQRTMAGLAGRTPSAHYLGVSSRLVGATVARARQHLDHPTPLPHLEENR</sequence>
<dbReference type="GO" id="GO:0016829">
    <property type="term" value="F:lyase activity"/>
    <property type="evidence" value="ECO:0007669"/>
    <property type="project" value="UniProtKB-KW"/>
</dbReference>
<dbReference type="SUPFAM" id="SSF48557">
    <property type="entry name" value="L-aspartase-like"/>
    <property type="match status" value="1"/>
</dbReference>
<dbReference type="PRINTS" id="PR00149">
    <property type="entry name" value="FUMRATELYASE"/>
</dbReference>
<gene>
    <name evidence="4" type="ORF">BJZ21_003865</name>
</gene>
<keyword evidence="5" id="KW-1185">Reference proteome</keyword>
<accession>A0A7Y9EA27</accession>
<evidence type="ECO:0000256" key="2">
    <source>
        <dbReference type="ARBA" id="ARBA00034772"/>
    </source>
</evidence>
<dbReference type="InterPro" id="IPR020557">
    <property type="entry name" value="Fumarate_lyase_CS"/>
</dbReference>
<keyword evidence="1" id="KW-0456">Lyase</keyword>
<dbReference type="Gene3D" id="1.20.200.10">
    <property type="entry name" value="Fumarase/aspartase (Central domain)"/>
    <property type="match status" value="1"/>
</dbReference>
<dbReference type="EC" id="5.5.1.2" evidence="4"/>
<dbReference type="EMBL" id="JACCBG010000001">
    <property type="protein sequence ID" value="NYD43782.1"/>
    <property type="molecule type" value="Genomic_DNA"/>
</dbReference>
<keyword evidence="4" id="KW-0413">Isomerase</keyword>
<dbReference type="PANTHER" id="PTHR43172">
    <property type="entry name" value="ADENYLOSUCCINATE LYASE"/>
    <property type="match status" value="1"/>
</dbReference>
<comment type="similarity">
    <text evidence="2">Belongs to the class-II fumarase/aspartase family.</text>
</comment>
<comment type="caution">
    <text evidence="4">The sequence shown here is derived from an EMBL/GenBank/DDBJ whole genome shotgun (WGS) entry which is preliminary data.</text>
</comment>
<dbReference type="InterPro" id="IPR000362">
    <property type="entry name" value="Fumarate_lyase_fam"/>
</dbReference>
<dbReference type="Pfam" id="PF00206">
    <property type="entry name" value="Lyase_1"/>
    <property type="match status" value="1"/>
</dbReference>
<dbReference type="PANTHER" id="PTHR43172:SF2">
    <property type="entry name" value="ADENYLOSUCCINATE LYASE C-TERMINAL DOMAIN-CONTAINING PROTEIN"/>
    <property type="match status" value="1"/>
</dbReference>
<dbReference type="GO" id="GO:0047472">
    <property type="term" value="F:3-carboxy-cis,cis-muconate cycloisomerase activity"/>
    <property type="evidence" value="ECO:0007669"/>
    <property type="project" value="UniProtKB-EC"/>
</dbReference>
<name>A0A7Y9EA27_9ACTN</name>
<protein>
    <submittedName>
        <fullName evidence="4">3-carboxy-cis,cis-muconate cycloisomerase</fullName>
        <ecNumber evidence="4">5.5.1.2</ecNumber>
    </submittedName>
</protein>
<dbReference type="InterPro" id="IPR024083">
    <property type="entry name" value="Fumarase/histidase_N"/>
</dbReference>
<evidence type="ECO:0000259" key="3">
    <source>
        <dbReference type="Pfam" id="PF00206"/>
    </source>
</evidence>
<feature type="domain" description="Fumarate lyase N-terminal" evidence="3">
    <location>
        <begin position="83"/>
        <end position="303"/>
    </location>
</feature>
<dbReference type="PROSITE" id="PS00163">
    <property type="entry name" value="FUMARATE_LYASES"/>
    <property type="match status" value="1"/>
</dbReference>
<dbReference type="InterPro" id="IPR022761">
    <property type="entry name" value="Fumarate_lyase_N"/>
</dbReference>
<evidence type="ECO:0000313" key="5">
    <source>
        <dbReference type="Proteomes" id="UP000535511"/>
    </source>
</evidence>
<reference evidence="4 5" key="1">
    <citation type="submission" date="2020-07" db="EMBL/GenBank/DDBJ databases">
        <title>Sequencing the genomes of 1000 actinobacteria strains.</title>
        <authorList>
            <person name="Klenk H.-P."/>
        </authorList>
    </citation>
    <scope>NUCLEOTIDE SEQUENCE [LARGE SCALE GENOMIC DNA]</scope>
    <source>
        <strain evidence="4 5">DSM 21350</strain>
    </source>
</reference>
<dbReference type="InterPro" id="IPR008948">
    <property type="entry name" value="L-Aspartase-like"/>
</dbReference>
<dbReference type="Proteomes" id="UP000535511">
    <property type="component" value="Unassembled WGS sequence"/>
</dbReference>
<organism evidence="4 5">
    <name type="scientific">Nocardioides panaciterrulae</name>
    <dbReference type="NCBI Taxonomy" id="661492"/>
    <lineage>
        <taxon>Bacteria</taxon>
        <taxon>Bacillati</taxon>
        <taxon>Actinomycetota</taxon>
        <taxon>Actinomycetes</taxon>
        <taxon>Propionibacteriales</taxon>
        <taxon>Nocardioidaceae</taxon>
        <taxon>Nocardioides</taxon>
    </lineage>
</organism>
<dbReference type="Gene3D" id="1.10.275.10">
    <property type="entry name" value="Fumarase/aspartase (N-terminal domain)"/>
    <property type="match status" value="1"/>
</dbReference>
<evidence type="ECO:0000256" key="1">
    <source>
        <dbReference type="ARBA" id="ARBA00023239"/>
    </source>
</evidence>
<dbReference type="RefSeq" id="WP_343052236.1">
    <property type="nucleotide sequence ID" value="NZ_JACCBG010000001.1"/>
</dbReference>